<proteinExistence type="inferred from homology"/>
<evidence type="ECO:0000313" key="9">
    <source>
        <dbReference type="Proteomes" id="UP000548685"/>
    </source>
</evidence>
<name>A0A6I4UGY3_9SPHN</name>
<dbReference type="Gene3D" id="2.30.120.10">
    <property type="match status" value="1"/>
</dbReference>
<dbReference type="Gene3D" id="1.10.439.10">
    <property type="entry name" value="Penicillin Amidohydrolase, domain 1"/>
    <property type="match status" value="1"/>
</dbReference>
<evidence type="ECO:0000313" key="7">
    <source>
        <dbReference type="EMBL" id="MXP38180.1"/>
    </source>
</evidence>
<evidence type="ECO:0000256" key="5">
    <source>
        <dbReference type="SAM" id="SignalP"/>
    </source>
</evidence>
<dbReference type="Proteomes" id="UP000548685">
    <property type="component" value="Unassembled WGS sequence"/>
</dbReference>
<evidence type="ECO:0000313" key="8">
    <source>
        <dbReference type="Proteomes" id="UP000430021"/>
    </source>
</evidence>
<evidence type="ECO:0000256" key="2">
    <source>
        <dbReference type="ARBA" id="ARBA00022729"/>
    </source>
</evidence>
<keyword evidence="3 6" id="KW-0378">Hydrolase</keyword>
<reference evidence="6 9" key="2">
    <citation type="submission" date="2020-08" db="EMBL/GenBank/DDBJ databases">
        <title>Genomic Encyclopedia of Type Strains, Phase IV (KMG-IV): sequencing the most valuable type-strain genomes for metagenomic binning, comparative biology and taxonomic classification.</title>
        <authorList>
            <person name="Goeker M."/>
        </authorList>
    </citation>
    <scope>NUCLEOTIDE SEQUENCE [LARGE SCALE GENOMIC DNA]</scope>
    <source>
        <strain evidence="6 9">DSM 8510</strain>
    </source>
</reference>
<dbReference type="SUPFAM" id="SSF56235">
    <property type="entry name" value="N-terminal nucleophile aminohydrolases (Ntn hydrolases)"/>
    <property type="match status" value="1"/>
</dbReference>
<dbReference type="InterPro" id="IPR023343">
    <property type="entry name" value="Penicillin_amidase_dom1"/>
</dbReference>
<dbReference type="GO" id="GO:0017000">
    <property type="term" value="P:antibiotic biosynthetic process"/>
    <property type="evidence" value="ECO:0007669"/>
    <property type="project" value="InterPro"/>
</dbReference>
<dbReference type="GO" id="GO:0016811">
    <property type="term" value="F:hydrolase activity, acting on carbon-nitrogen (but not peptide) bonds, in linear amides"/>
    <property type="evidence" value="ECO:0007669"/>
    <property type="project" value="InterPro"/>
</dbReference>
<keyword evidence="9" id="KW-1185">Reference proteome</keyword>
<reference evidence="7 8" key="1">
    <citation type="submission" date="2019-12" db="EMBL/GenBank/DDBJ databases">
        <title>Genomic-based taxomic classification of the family Erythrobacteraceae.</title>
        <authorList>
            <person name="Xu L."/>
        </authorList>
    </citation>
    <scope>NUCLEOTIDE SEQUENCE [LARGE SCALE GENOMIC DNA]</scope>
    <source>
        <strain evidence="7 8">JCM 10282</strain>
    </source>
</reference>
<dbReference type="RefSeq" id="WP_160760252.1">
    <property type="nucleotide sequence ID" value="NZ_BAAADZ010000002.1"/>
</dbReference>
<dbReference type="InterPro" id="IPR043147">
    <property type="entry name" value="Penicillin_amidase_A-knob"/>
</dbReference>
<dbReference type="InterPro" id="IPR002692">
    <property type="entry name" value="S45"/>
</dbReference>
<protein>
    <submittedName>
        <fullName evidence="6">Acyl-homoserine-lactone acylase</fullName>
        <ecNumber evidence="6">3.5.1.97</ecNumber>
    </submittedName>
    <submittedName>
        <fullName evidence="7">Penicillin acylase family protein</fullName>
    </submittedName>
</protein>
<dbReference type="InterPro" id="IPR043146">
    <property type="entry name" value="Penicillin_amidase_N_B-knob"/>
</dbReference>
<dbReference type="Pfam" id="PF01804">
    <property type="entry name" value="Penicil_amidase"/>
    <property type="match status" value="1"/>
</dbReference>
<dbReference type="InterPro" id="IPR029055">
    <property type="entry name" value="Ntn_hydrolases_N"/>
</dbReference>
<accession>A0A6I4UGY3</accession>
<organism evidence="7 8">
    <name type="scientific">Erythrobacter ramosus</name>
    <dbReference type="NCBI Taxonomy" id="35811"/>
    <lineage>
        <taxon>Bacteria</taxon>
        <taxon>Pseudomonadati</taxon>
        <taxon>Pseudomonadota</taxon>
        <taxon>Alphaproteobacteria</taxon>
        <taxon>Sphingomonadales</taxon>
        <taxon>Erythrobacteraceae</taxon>
        <taxon>Erythrobacter/Porphyrobacter group</taxon>
        <taxon>Erythrobacter</taxon>
    </lineage>
</organism>
<comment type="similarity">
    <text evidence="1">Belongs to the peptidase S45 family.</text>
</comment>
<feature type="signal peptide" evidence="5">
    <location>
        <begin position="1"/>
        <end position="24"/>
    </location>
</feature>
<sequence>MKRNLVWTAAAAVLVAAPAIEALAKPRFAATITRTTFGIPHIKARDWRGVGYGVAYAYAEDNLCLLAEEFATVAGERSLHFGPQAAATLGFEQVDNLSSDVFFRTIIDLPTLREGAKTLTPRVIGLLDGYVAGYNRFLKDAGADGIPAECRGKAWVRPITRDDMLRLNEKQMLLASSLNLAPAIANAAPPGSPAPKVSITMPKPDELGLGSNGWAFGGDVTADGRGMLIGNPHFPWKGPSRFWQMHVTGPDGYDVMGVGLAGTPLPTLGFNKDIAWTHTVTQAKHFTLFQLTLDPADPTRYMVDGTSTPMTSQTVTVPMPEGTPAVTRTLYSTRFGPVFVIPARGVTWSAATAFAVRDANRSNQRGIETWLRIGEAKNVGEVKAAVTETLGIPWVNTIASDRYGDALHADVTAVPNVSADKIKTCSTPISGLFAELAVLLDGTREACDWDVAAGTPTPGLMPAGDQAATIVRSYLTNSNDSYWISNPAMPHRQLSPILGEYGTARSLRTRSNFTETAALLAGGKVDHARAQAHAFANKSLAADMTLDEIKVLCTVTEGLPDTAVRGCNALAGWDRRFEATSRGAALFRAFWAKAGRLPGLWQVPFDPADPVNTPRALAVDGAKGEKLLTALAEAVADLDKANIPLDAPWGDVQRVMAGNDAIAIHGGPGTLGILNMQESRPAPYGGLMPVHGTSYIQIVGFDDKGPVADAILSYSQSTNPASPHAADQTRAYAAKQWHRLPFGKAEIAAAAISKPKRIAE</sequence>
<keyword evidence="4" id="KW-0865">Zymogen</keyword>
<dbReference type="EMBL" id="JACICE010000001">
    <property type="protein sequence ID" value="MBB3774162.1"/>
    <property type="molecule type" value="Genomic_DNA"/>
</dbReference>
<keyword evidence="2 5" id="KW-0732">Signal</keyword>
<dbReference type="Gene3D" id="1.10.1400.10">
    <property type="match status" value="1"/>
</dbReference>
<dbReference type="OrthoDB" id="9760084at2"/>
<dbReference type="PANTHER" id="PTHR34218">
    <property type="entry name" value="PEPTIDASE S45 PENICILLIN AMIDASE"/>
    <property type="match status" value="1"/>
</dbReference>
<dbReference type="Gene3D" id="3.60.20.10">
    <property type="entry name" value="Glutamine Phosphoribosylpyrophosphate, subunit 1, domain 1"/>
    <property type="match status" value="1"/>
</dbReference>
<evidence type="ECO:0000256" key="3">
    <source>
        <dbReference type="ARBA" id="ARBA00022801"/>
    </source>
</evidence>
<dbReference type="EC" id="3.5.1.97" evidence="6"/>
<dbReference type="Proteomes" id="UP000430021">
    <property type="component" value="Unassembled WGS sequence"/>
</dbReference>
<gene>
    <name evidence="6" type="ORF">FHS52_000105</name>
    <name evidence="7" type="ORF">GRI59_06075</name>
</gene>
<comment type="caution">
    <text evidence="7">The sequence shown here is derived from an EMBL/GenBank/DDBJ whole genome shotgun (WGS) entry which is preliminary data.</text>
</comment>
<feature type="chain" id="PRO_5026210182" evidence="5">
    <location>
        <begin position="25"/>
        <end position="760"/>
    </location>
</feature>
<evidence type="ECO:0000313" key="6">
    <source>
        <dbReference type="EMBL" id="MBB3774162.1"/>
    </source>
</evidence>
<evidence type="ECO:0000256" key="1">
    <source>
        <dbReference type="ARBA" id="ARBA00006586"/>
    </source>
</evidence>
<dbReference type="AlphaFoldDB" id="A0A6I4UGY3"/>
<dbReference type="EMBL" id="WTYB01000001">
    <property type="protein sequence ID" value="MXP38180.1"/>
    <property type="molecule type" value="Genomic_DNA"/>
</dbReference>
<dbReference type="PANTHER" id="PTHR34218:SF3">
    <property type="entry name" value="ACYL-HOMOSERINE LACTONE ACYLASE PVDQ"/>
    <property type="match status" value="1"/>
</dbReference>
<evidence type="ECO:0000256" key="4">
    <source>
        <dbReference type="ARBA" id="ARBA00023145"/>
    </source>
</evidence>